<proteinExistence type="predicted"/>
<dbReference type="EMBL" id="CM042013">
    <property type="protein sequence ID" value="KAI3739565.1"/>
    <property type="molecule type" value="Genomic_DNA"/>
</dbReference>
<keyword evidence="2" id="KW-1185">Reference proteome</keyword>
<evidence type="ECO:0000313" key="2">
    <source>
        <dbReference type="Proteomes" id="UP001055811"/>
    </source>
</evidence>
<gene>
    <name evidence="1" type="ORF">L2E82_29974</name>
</gene>
<protein>
    <submittedName>
        <fullName evidence="1">Uncharacterized protein</fullName>
    </submittedName>
</protein>
<reference evidence="1 2" key="2">
    <citation type="journal article" date="2022" name="Mol. Ecol. Resour.">
        <title>The genomes of chicory, endive, great burdock and yacon provide insights into Asteraceae paleo-polyploidization history and plant inulin production.</title>
        <authorList>
            <person name="Fan W."/>
            <person name="Wang S."/>
            <person name="Wang H."/>
            <person name="Wang A."/>
            <person name="Jiang F."/>
            <person name="Liu H."/>
            <person name="Zhao H."/>
            <person name="Xu D."/>
            <person name="Zhang Y."/>
        </authorList>
    </citation>
    <scope>NUCLEOTIDE SEQUENCE [LARGE SCALE GENOMIC DNA]</scope>
    <source>
        <strain evidence="2">cv. Punajuju</strain>
        <tissue evidence="1">Leaves</tissue>
    </source>
</reference>
<comment type="caution">
    <text evidence="1">The sequence shown here is derived from an EMBL/GenBank/DDBJ whole genome shotgun (WGS) entry which is preliminary data.</text>
</comment>
<organism evidence="1 2">
    <name type="scientific">Cichorium intybus</name>
    <name type="common">Chicory</name>
    <dbReference type="NCBI Taxonomy" id="13427"/>
    <lineage>
        <taxon>Eukaryota</taxon>
        <taxon>Viridiplantae</taxon>
        <taxon>Streptophyta</taxon>
        <taxon>Embryophyta</taxon>
        <taxon>Tracheophyta</taxon>
        <taxon>Spermatophyta</taxon>
        <taxon>Magnoliopsida</taxon>
        <taxon>eudicotyledons</taxon>
        <taxon>Gunneridae</taxon>
        <taxon>Pentapetalae</taxon>
        <taxon>asterids</taxon>
        <taxon>campanulids</taxon>
        <taxon>Asterales</taxon>
        <taxon>Asteraceae</taxon>
        <taxon>Cichorioideae</taxon>
        <taxon>Cichorieae</taxon>
        <taxon>Cichoriinae</taxon>
        <taxon>Cichorium</taxon>
    </lineage>
</organism>
<reference evidence="2" key="1">
    <citation type="journal article" date="2022" name="Mol. Ecol. Resour.">
        <title>The genomes of chicory, endive, great burdock and yacon provide insights into Asteraceae palaeo-polyploidization history and plant inulin production.</title>
        <authorList>
            <person name="Fan W."/>
            <person name="Wang S."/>
            <person name="Wang H."/>
            <person name="Wang A."/>
            <person name="Jiang F."/>
            <person name="Liu H."/>
            <person name="Zhao H."/>
            <person name="Xu D."/>
            <person name="Zhang Y."/>
        </authorList>
    </citation>
    <scope>NUCLEOTIDE SEQUENCE [LARGE SCALE GENOMIC DNA]</scope>
    <source>
        <strain evidence="2">cv. Punajuju</strain>
    </source>
</reference>
<evidence type="ECO:0000313" key="1">
    <source>
        <dbReference type="EMBL" id="KAI3739565.1"/>
    </source>
</evidence>
<sequence length="149" mass="16804">MGVEGIWEYIFDLVANRKHKKRKQLNTVSLKVRMDCEGCQQKVKNALSSLKGVKTVDVDWMQQKATVTGYVDAKKVVKRVETTGKNVEAWPYVPYTQVAHPYVAGVYDKKAPTGHVRKTDDPAIVGLNPVEEHYAFMFSDENPNACSLM</sequence>
<accession>A0ACB9CZF0</accession>
<name>A0ACB9CZF0_CICIN</name>
<dbReference type="Proteomes" id="UP001055811">
    <property type="component" value="Linkage Group LG05"/>
</dbReference>